<name>A0A2K5VYT8_MACFA</name>
<dbReference type="GeneTree" id="ENSGT00940000166073"/>
<dbReference type="Proteomes" id="UP000233100">
    <property type="component" value="Chromosome 12"/>
</dbReference>
<dbReference type="Pfam" id="PF08067">
    <property type="entry name" value="ROKNT"/>
    <property type="match status" value="1"/>
</dbReference>
<feature type="region of interest" description="Disordered" evidence="2">
    <location>
        <begin position="1"/>
        <end position="30"/>
    </location>
</feature>
<dbReference type="AlphaFoldDB" id="A0A2K5VYT8"/>
<dbReference type="VEuPathDB" id="HostDB:ENSMFAG00000042200"/>
<accession>A0A2K5VYT8</accession>
<evidence type="ECO:0000313" key="5">
    <source>
        <dbReference type="Proteomes" id="UP000233100"/>
    </source>
</evidence>
<evidence type="ECO:0000259" key="3">
    <source>
        <dbReference type="Pfam" id="PF08067"/>
    </source>
</evidence>
<keyword evidence="1" id="KW-0694">RNA-binding</keyword>
<reference evidence="4" key="2">
    <citation type="submission" date="2025-08" db="UniProtKB">
        <authorList>
            <consortium name="Ensembl"/>
        </authorList>
    </citation>
    <scope>IDENTIFICATION</scope>
</reference>
<reference evidence="4" key="3">
    <citation type="submission" date="2025-09" db="UniProtKB">
        <authorList>
            <consortium name="Ensembl"/>
        </authorList>
    </citation>
    <scope>IDENTIFICATION</scope>
</reference>
<evidence type="ECO:0000256" key="2">
    <source>
        <dbReference type="SAM" id="MobiDB-lite"/>
    </source>
</evidence>
<dbReference type="Ensembl" id="ENSMFAT00000004182.2">
    <property type="protein sequence ID" value="ENSMFAP00000029978.2"/>
    <property type="gene ID" value="ENSMFAG00000042200.2"/>
</dbReference>
<protein>
    <recommendedName>
        <fullName evidence="3">ROK N-terminal domain-containing protein</fullName>
    </recommendedName>
</protein>
<organism evidence="4 5">
    <name type="scientific">Macaca fascicularis</name>
    <name type="common">Crab-eating macaque</name>
    <name type="synonym">Cynomolgus monkey</name>
    <dbReference type="NCBI Taxonomy" id="9541"/>
    <lineage>
        <taxon>Eukaryota</taxon>
        <taxon>Metazoa</taxon>
        <taxon>Chordata</taxon>
        <taxon>Craniata</taxon>
        <taxon>Vertebrata</taxon>
        <taxon>Euteleostomi</taxon>
        <taxon>Mammalia</taxon>
        <taxon>Eutheria</taxon>
        <taxon>Euarchontoglires</taxon>
        <taxon>Primates</taxon>
        <taxon>Haplorrhini</taxon>
        <taxon>Catarrhini</taxon>
        <taxon>Cercopithecidae</taxon>
        <taxon>Cercopithecinae</taxon>
        <taxon>Macaca</taxon>
    </lineage>
</organism>
<sequence length="101" mass="11354">VETEQPEETFPNTETSGEFGKRPAEDMEEEQIFKRPGNTDEMVGLHILLQSKNAGAVIGKGSKNIKALPTDYNAIPYQQGWRGKGMQKQTNKQTKKLTLKF</sequence>
<reference evidence="4 5" key="1">
    <citation type="submission" date="2013-03" db="EMBL/GenBank/DDBJ databases">
        <authorList>
            <person name="Warren W."/>
            <person name="Wilson R.K."/>
        </authorList>
    </citation>
    <scope>NUCLEOTIDE SEQUENCE</scope>
</reference>
<proteinExistence type="predicted"/>
<keyword evidence="5" id="KW-1185">Reference proteome</keyword>
<feature type="region of interest" description="Disordered" evidence="2">
    <location>
        <begin position="82"/>
        <end position="101"/>
    </location>
</feature>
<evidence type="ECO:0000313" key="4">
    <source>
        <dbReference type="Ensembl" id="ENSMFAP00000029978.2"/>
    </source>
</evidence>
<dbReference type="GO" id="GO:0003723">
    <property type="term" value="F:RNA binding"/>
    <property type="evidence" value="ECO:0007669"/>
    <property type="project" value="UniProtKB-KW"/>
</dbReference>
<dbReference type="InterPro" id="IPR012987">
    <property type="entry name" value="ROK_N"/>
</dbReference>
<evidence type="ECO:0000256" key="1">
    <source>
        <dbReference type="ARBA" id="ARBA00022884"/>
    </source>
</evidence>
<feature type="domain" description="ROK N-terminal" evidence="3">
    <location>
        <begin position="2"/>
        <end position="43"/>
    </location>
</feature>